<dbReference type="KEGG" id="kpin:30175422"/>
<dbReference type="Pfam" id="PF12937">
    <property type="entry name" value="F-box-like"/>
    <property type="match status" value="1"/>
</dbReference>
<accession>A0A1B9HVH5</accession>
<name>A0A1B9HVH5_9TREE</name>
<reference evidence="3" key="4">
    <citation type="submission" date="2024-02" db="EMBL/GenBank/DDBJ databases">
        <title>Comparative genomics of Cryptococcus and Kwoniella reveals pathogenesis evolution and contrasting modes of karyotype evolution via chromosome fusion or intercentromeric recombination.</title>
        <authorList>
            <person name="Coelho M.A."/>
            <person name="David-Palma M."/>
            <person name="Shea T."/>
            <person name="Bowers K."/>
            <person name="McGinley-Smith S."/>
            <person name="Mohammad A.W."/>
            <person name="Gnirke A."/>
            <person name="Yurkov A.M."/>
            <person name="Nowrousian M."/>
            <person name="Sun S."/>
            <person name="Cuomo C.A."/>
            <person name="Heitman J."/>
        </authorList>
    </citation>
    <scope>NUCLEOTIDE SEQUENCE</scope>
    <source>
        <strain evidence="3">CBS 10737</strain>
    </source>
</reference>
<dbReference type="InterPro" id="IPR001810">
    <property type="entry name" value="F-box_dom"/>
</dbReference>
<keyword evidence="4" id="KW-1185">Reference proteome</keyword>
<evidence type="ECO:0000259" key="1">
    <source>
        <dbReference type="Pfam" id="PF12937"/>
    </source>
</evidence>
<evidence type="ECO:0000313" key="2">
    <source>
        <dbReference type="EMBL" id="OCF47275.1"/>
    </source>
</evidence>
<dbReference type="AlphaFoldDB" id="A0A1B9HVH5"/>
<organism evidence="2">
    <name type="scientific">Kwoniella pini CBS 10737</name>
    <dbReference type="NCBI Taxonomy" id="1296096"/>
    <lineage>
        <taxon>Eukaryota</taxon>
        <taxon>Fungi</taxon>
        <taxon>Dikarya</taxon>
        <taxon>Basidiomycota</taxon>
        <taxon>Agaricomycotina</taxon>
        <taxon>Tremellomycetes</taxon>
        <taxon>Tremellales</taxon>
        <taxon>Cryptococcaceae</taxon>
        <taxon>Kwoniella</taxon>
    </lineage>
</organism>
<dbReference type="GeneID" id="30175422"/>
<reference evidence="2" key="1">
    <citation type="submission" date="2013-07" db="EMBL/GenBank/DDBJ databases">
        <title>The Genome Sequence of Cryptococcus pinus CBS10737.</title>
        <authorList>
            <consortium name="The Broad Institute Genome Sequencing Platform"/>
            <person name="Cuomo C."/>
            <person name="Litvintseva A."/>
            <person name="Chen Y."/>
            <person name="Heitman J."/>
            <person name="Sun S."/>
            <person name="Springer D."/>
            <person name="Dromer F."/>
            <person name="Young S.K."/>
            <person name="Zeng Q."/>
            <person name="Gargeya S."/>
            <person name="Fitzgerald M."/>
            <person name="Abouelleil A."/>
            <person name="Alvarado L."/>
            <person name="Berlin A.M."/>
            <person name="Chapman S.B."/>
            <person name="Dewar J."/>
            <person name="Goldberg J."/>
            <person name="Griggs A."/>
            <person name="Gujja S."/>
            <person name="Hansen M."/>
            <person name="Howarth C."/>
            <person name="Imamovic A."/>
            <person name="Larimer J."/>
            <person name="McCowan C."/>
            <person name="Murphy C."/>
            <person name="Pearson M."/>
            <person name="Priest M."/>
            <person name="Roberts A."/>
            <person name="Saif S."/>
            <person name="Shea T."/>
            <person name="Sykes S."/>
            <person name="Wortman J."/>
            <person name="Nusbaum C."/>
            <person name="Birren B."/>
        </authorList>
    </citation>
    <scope>NUCLEOTIDE SEQUENCE [LARGE SCALE GENOMIC DNA]</scope>
    <source>
        <strain evidence="2">CBS 10737</strain>
    </source>
</reference>
<feature type="domain" description="F-box" evidence="1">
    <location>
        <begin position="17"/>
        <end position="58"/>
    </location>
</feature>
<dbReference type="Gene3D" id="1.20.1280.50">
    <property type="match status" value="1"/>
</dbReference>
<evidence type="ECO:0000313" key="3">
    <source>
        <dbReference type="EMBL" id="WWC67937.1"/>
    </source>
</evidence>
<reference evidence="3" key="2">
    <citation type="submission" date="2013-07" db="EMBL/GenBank/DDBJ databases">
        <authorList>
            <consortium name="The Broad Institute Genome Sequencing Platform"/>
            <person name="Cuomo C."/>
            <person name="Litvintseva A."/>
            <person name="Chen Y."/>
            <person name="Heitman J."/>
            <person name="Sun S."/>
            <person name="Springer D."/>
            <person name="Dromer F."/>
            <person name="Young S.K."/>
            <person name="Zeng Q."/>
            <person name="Gargeya S."/>
            <person name="Fitzgerald M."/>
            <person name="Abouelleil A."/>
            <person name="Alvarado L."/>
            <person name="Berlin A.M."/>
            <person name="Chapman S.B."/>
            <person name="Dewar J."/>
            <person name="Goldberg J."/>
            <person name="Griggs A."/>
            <person name="Gujja S."/>
            <person name="Hansen M."/>
            <person name="Howarth C."/>
            <person name="Imamovic A."/>
            <person name="Larimer J."/>
            <person name="McCowan C."/>
            <person name="Murphy C."/>
            <person name="Pearson M."/>
            <person name="Priest M."/>
            <person name="Roberts A."/>
            <person name="Saif S."/>
            <person name="Shea T."/>
            <person name="Sykes S."/>
            <person name="Wortman J."/>
            <person name="Nusbaum C."/>
            <person name="Birren B."/>
        </authorList>
    </citation>
    <scope>NUCLEOTIDE SEQUENCE</scope>
    <source>
        <strain evidence="3">CBS 10737</strain>
    </source>
</reference>
<dbReference type="SUPFAM" id="SSF81383">
    <property type="entry name" value="F-box domain"/>
    <property type="match status" value="1"/>
</dbReference>
<gene>
    <name evidence="2" type="ORF">I206_07053</name>
    <name evidence="3" type="ORF">I206_101856</name>
</gene>
<sequence length="390" mass="45348">MKKKTINQIIPLPNQFPNEIILRIIQNVKDQKTLSSCCQVSKTFYNLSSPLLWRNLKLSPWTYQQGYGSFPSIARQDIGKMSNRQRKITKMRNEVITFTLEDHPTHWCKNDMETRLDLPNLEVLKLTLSSIRSLHTDDDPPCTALPAQSHGCRLINNLKPKTLIVLNPTQEVIMNIHTTPSINDNVWSHVETFIWVIAADKTLTSSKHQIGVWDLPGNPAYDQMPKLKRILCIFRPTIRLLGHRYKLYSYSTWLREARLSWDPSSCFNLTQALQAPPHVDVVYINSGATITSLHPSIRASFRRGFIWGGHPIKLSNVATAFERQLRGIINSHLDHWMFEQFLNDEDGKKRRENISFLSLNEWLTQEKDWPKWIDGDEINEWKNLMEKKKV</sequence>
<dbReference type="InterPro" id="IPR036047">
    <property type="entry name" value="F-box-like_dom_sf"/>
</dbReference>
<dbReference type="EMBL" id="KV700117">
    <property type="protein sequence ID" value="OCF47275.1"/>
    <property type="molecule type" value="Genomic_DNA"/>
</dbReference>
<dbReference type="EMBL" id="CP144520">
    <property type="protein sequence ID" value="WWC67937.1"/>
    <property type="molecule type" value="Genomic_DNA"/>
</dbReference>
<dbReference type="OrthoDB" id="2564991at2759"/>
<proteinExistence type="predicted"/>
<dbReference type="RefSeq" id="XP_019008494.1">
    <property type="nucleotide sequence ID" value="XM_019158748.1"/>
</dbReference>
<protein>
    <recommendedName>
        <fullName evidence="1">F-box domain-containing protein</fullName>
    </recommendedName>
</protein>
<reference evidence="2" key="3">
    <citation type="submission" date="2016-07" db="EMBL/GenBank/DDBJ databases">
        <title>Evolution of pathogenesis and genome organization in the Tremellales.</title>
        <authorList>
            <person name="Cuomo C."/>
            <person name="Litvintseva A."/>
            <person name="Heitman J."/>
            <person name="Chen Y."/>
            <person name="Sun S."/>
            <person name="Springer D."/>
            <person name="Dromer F."/>
            <person name="Young S."/>
            <person name="Zeng Q."/>
            <person name="Chapman S."/>
            <person name="Gujja S."/>
            <person name="Saif S."/>
            <person name="Birren B."/>
        </authorList>
    </citation>
    <scope>NUCLEOTIDE SEQUENCE</scope>
    <source>
        <strain evidence="2">CBS 10737</strain>
    </source>
</reference>
<dbReference type="Proteomes" id="UP000094020">
    <property type="component" value="Chromosome 2"/>
</dbReference>
<evidence type="ECO:0000313" key="4">
    <source>
        <dbReference type="Proteomes" id="UP000094020"/>
    </source>
</evidence>